<evidence type="ECO:0000259" key="1">
    <source>
        <dbReference type="PROSITE" id="PS50041"/>
    </source>
</evidence>
<accession>A0A9J7LME9</accession>
<dbReference type="RefSeq" id="XP_035685616.1">
    <property type="nucleotide sequence ID" value="XM_035829723.1"/>
</dbReference>
<dbReference type="KEGG" id="bfo:118422207"/>
<organism evidence="2 3">
    <name type="scientific">Branchiostoma floridae</name>
    <name type="common">Florida lancelet</name>
    <name type="synonym">Amphioxus</name>
    <dbReference type="NCBI Taxonomy" id="7739"/>
    <lineage>
        <taxon>Eukaryota</taxon>
        <taxon>Metazoa</taxon>
        <taxon>Chordata</taxon>
        <taxon>Cephalochordata</taxon>
        <taxon>Leptocardii</taxon>
        <taxon>Amphioxiformes</taxon>
        <taxon>Branchiostomatidae</taxon>
        <taxon>Branchiostoma</taxon>
    </lineage>
</organism>
<protein>
    <submittedName>
        <fullName evidence="3">Lactose-binding lectin l-2-like</fullName>
    </submittedName>
</protein>
<dbReference type="InterPro" id="IPR016187">
    <property type="entry name" value="CTDL_fold"/>
</dbReference>
<dbReference type="Pfam" id="PF00059">
    <property type="entry name" value="Lectin_C"/>
    <property type="match status" value="1"/>
</dbReference>
<dbReference type="InterPro" id="IPR016186">
    <property type="entry name" value="C-type_lectin-like/link_sf"/>
</dbReference>
<dbReference type="Proteomes" id="UP000001554">
    <property type="component" value="Chromosome 9"/>
</dbReference>
<feature type="domain" description="C-type lectin" evidence="1">
    <location>
        <begin position="59"/>
        <end position="114"/>
    </location>
</feature>
<dbReference type="GeneID" id="118422207"/>
<dbReference type="Gene3D" id="3.10.100.10">
    <property type="entry name" value="Mannose-Binding Protein A, subunit A"/>
    <property type="match status" value="1"/>
</dbReference>
<dbReference type="PANTHER" id="PTHR22801">
    <property type="entry name" value="LITHOSTATHINE"/>
    <property type="match status" value="1"/>
</dbReference>
<gene>
    <name evidence="3" type="primary">LOC118422207</name>
</gene>
<sequence>MAAELATQHDVSAGYQEYAGRISCLQLFDFSLNEHQIAIVREACEETCPYGWYLSGYVCYRAFDELVSWHTANTRCRREGGRLATVKDADTHNFIVPLKNSVDPDEEFWIGLSDLGDIELLTLDNDAQLICN</sequence>
<dbReference type="AlphaFoldDB" id="A0A9J7LME9"/>
<proteinExistence type="predicted"/>
<dbReference type="PROSITE" id="PS50041">
    <property type="entry name" value="C_TYPE_LECTIN_2"/>
    <property type="match status" value="1"/>
</dbReference>
<evidence type="ECO:0000313" key="2">
    <source>
        <dbReference type="Proteomes" id="UP000001554"/>
    </source>
</evidence>
<reference evidence="2" key="1">
    <citation type="journal article" date="2020" name="Nat. Ecol. Evol.">
        <title>Deeply conserved synteny resolves early events in vertebrate evolution.</title>
        <authorList>
            <person name="Simakov O."/>
            <person name="Marletaz F."/>
            <person name="Yue J.X."/>
            <person name="O'Connell B."/>
            <person name="Jenkins J."/>
            <person name="Brandt A."/>
            <person name="Calef R."/>
            <person name="Tung C.H."/>
            <person name="Huang T.K."/>
            <person name="Schmutz J."/>
            <person name="Satoh N."/>
            <person name="Yu J.K."/>
            <person name="Putnam N.H."/>
            <person name="Green R.E."/>
            <person name="Rokhsar D.S."/>
        </authorList>
    </citation>
    <scope>NUCLEOTIDE SEQUENCE [LARGE SCALE GENOMIC DNA]</scope>
    <source>
        <strain evidence="2">S238N-H82</strain>
    </source>
</reference>
<name>A0A9J7LME9_BRAFL</name>
<evidence type="ECO:0000313" key="3">
    <source>
        <dbReference type="RefSeq" id="XP_035685616.1"/>
    </source>
</evidence>
<dbReference type="CDD" id="cd00037">
    <property type="entry name" value="CLECT"/>
    <property type="match status" value="1"/>
</dbReference>
<dbReference type="InterPro" id="IPR001304">
    <property type="entry name" value="C-type_lectin-like"/>
</dbReference>
<keyword evidence="2" id="KW-1185">Reference proteome</keyword>
<dbReference type="PANTHER" id="PTHR22801:SF63">
    <property type="entry name" value="C-TYPE LECTIN DOMAIN-CONTAINING PROTEIN"/>
    <property type="match status" value="1"/>
</dbReference>
<reference evidence="3" key="2">
    <citation type="submission" date="2025-08" db="UniProtKB">
        <authorList>
            <consortium name="RefSeq"/>
        </authorList>
    </citation>
    <scope>IDENTIFICATION</scope>
    <source>
        <strain evidence="3">S238N-H82</strain>
        <tissue evidence="3">Testes</tissue>
    </source>
</reference>
<dbReference type="InterPro" id="IPR050801">
    <property type="entry name" value="Ca-Dep_Lectins_ImmuneDev"/>
</dbReference>
<dbReference type="SUPFAM" id="SSF56436">
    <property type="entry name" value="C-type lectin-like"/>
    <property type="match status" value="1"/>
</dbReference>